<dbReference type="Pfam" id="PF08281">
    <property type="entry name" value="Sigma70_r4_2"/>
    <property type="match status" value="1"/>
</dbReference>
<keyword evidence="4" id="KW-0731">Sigma factor</keyword>
<keyword evidence="3" id="KW-0805">Transcription regulation</keyword>
<evidence type="ECO:0000256" key="3">
    <source>
        <dbReference type="ARBA" id="ARBA00023015"/>
    </source>
</evidence>
<dbReference type="Gene3D" id="1.10.1740.10">
    <property type="match status" value="1"/>
</dbReference>
<dbReference type="InterPro" id="IPR036388">
    <property type="entry name" value="WH-like_DNA-bd_sf"/>
</dbReference>
<gene>
    <name evidence="8" type="ORF">DR950_34730</name>
</gene>
<evidence type="ECO:0000313" key="8">
    <source>
        <dbReference type="EMBL" id="RGD63342.1"/>
    </source>
</evidence>
<dbReference type="InterPro" id="IPR013325">
    <property type="entry name" value="RNA_pol_sigma_r2"/>
</dbReference>
<accession>A0A373A6M7</accession>
<proteinExistence type="inferred from homology"/>
<comment type="caution">
    <text evidence="8">The sequence shown here is derived from an EMBL/GenBank/DDBJ whole genome shotgun (WGS) entry which is preliminary data.</text>
</comment>
<organism evidence="8 9">
    <name type="scientific">Kitasatospora xanthocidica</name>
    <dbReference type="NCBI Taxonomy" id="83382"/>
    <lineage>
        <taxon>Bacteria</taxon>
        <taxon>Bacillati</taxon>
        <taxon>Actinomycetota</taxon>
        <taxon>Actinomycetes</taxon>
        <taxon>Kitasatosporales</taxon>
        <taxon>Streptomycetaceae</taxon>
        <taxon>Kitasatospora</taxon>
    </lineage>
</organism>
<dbReference type="NCBIfam" id="TIGR02937">
    <property type="entry name" value="sigma70-ECF"/>
    <property type="match status" value="1"/>
</dbReference>
<dbReference type="InterPro" id="IPR007627">
    <property type="entry name" value="RNA_pol_sigma70_r2"/>
</dbReference>
<evidence type="ECO:0000256" key="2">
    <source>
        <dbReference type="ARBA" id="ARBA00011344"/>
    </source>
</evidence>
<comment type="subunit">
    <text evidence="2">Interacts transiently with the RNA polymerase catalytic core formed by RpoA, RpoB, RpoC and RpoZ (2 alpha, 1 beta, 1 beta' and 1 omega subunit) to form the RNA polymerase holoenzyme that can initiate transcription.</text>
</comment>
<protein>
    <submittedName>
        <fullName evidence="8">Sigma-70 family RNA polymerase sigma factor</fullName>
    </submittedName>
</protein>
<dbReference type="InterPro" id="IPR013324">
    <property type="entry name" value="RNA_pol_sigma_r3/r4-like"/>
</dbReference>
<dbReference type="SUPFAM" id="SSF88659">
    <property type="entry name" value="Sigma3 and sigma4 domains of RNA polymerase sigma factors"/>
    <property type="match status" value="1"/>
</dbReference>
<evidence type="ECO:0000256" key="4">
    <source>
        <dbReference type="ARBA" id="ARBA00023082"/>
    </source>
</evidence>
<dbReference type="InterPro" id="IPR013249">
    <property type="entry name" value="RNA_pol_sigma70_r4_t2"/>
</dbReference>
<evidence type="ECO:0000256" key="1">
    <source>
        <dbReference type="ARBA" id="ARBA00010641"/>
    </source>
</evidence>
<dbReference type="PANTHER" id="PTHR30173">
    <property type="entry name" value="SIGMA 19 FACTOR"/>
    <property type="match status" value="1"/>
</dbReference>
<dbReference type="EMBL" id="QVIG01000001">
    <property type="protein sequence ID" value="RGD63342.1"/>
    <property type="molecule type" value="Genomic_DNA"/>
</dbReference>
<evidence type="ECO:0000313" key="9">
    <source>
        <dbReference type="Proteomes" id="UP000263377"/>
    </source>
</evidence>
<dbReference type="Gene3D" id="3.10.450.50">
    <property type="match status" value="1"/>
</dbReference>
<comment type="similarity">
    <text evidence="1">Belongs to the sigma-70 factor family. ECF subfamily.</text>
</comment>
<keyword evidence="5" id="KW-0804">Transcription</keyword>
<feature type="domain" description="RNA polymerase sigma factor 70 region 4 type 2" evidence="7">
    <location>
        <begin position="115"/>
        <end position="161"/>
    </location>
</feature>
<keyword evidence="9" id="KW-1185">Reference proteome</keyword>
<dbReference type="SUPFAM" id="SSF54427">
    <property type="entry name" value="NTF2-like"/>
    <property type="match status" value="1"/>
</dbReference>
<dbReference type="InterPro" id="IPR052704">
    <property type="entry name" value="ECF_Sigma-70_Domain"/>
</dbReference>
<dbReference type="Proteomes" id="UP000263377">
    <property type="component" value="Unassembled WGS sequence"/>
</dbReference>
<evidence type="ECO:0000259" key="6">
    <source>
        <dbReference type="Pfam" id="PF04542"/>
    </source>
</evidence>
<dbReference type="GO" id="GO:0003677">
    <property type="term" value="F:DNA binding"/>
    <property type="evidence" value="ECO:0007669"/>
    <property type="project" value="InterPro"/>
</dbReference>
<dbReference type="Pfam" id="PF04542">
    <property type="entry name" value="Sigma70_r2"/>
    <property type="match status" value="1"/>
</dbReference>
<dbReference type="GO" id="GO:0006352">
    <property type="term" value="P:DNA-templated transcription initiation"/>
    <property type="evidence" value="ECO:0007669"/>
    <property type="project" value="InterPro"/>
</dbReference>
<dbReference type="GO" id="GO:0016987">
    <property type="term" value="F:sigma factor activity"/>
    <property type="evidence" value="ECO:0007669"/>
    <property type="project" value="UniProtKB-KW"/>
</dbReference>
<dbReference type="AlphaFoldDB" id="A0A373A6M7"/>
<dbReference type="Gene3D" id="1.10.10.10">
    <property type="entry name" value="Winged helix-like DNA-binding domain superfamily/Winged helix DNA-binding domain"/>
    <property type="match status" value="1"/>
</dbReference>
<dbReference type="SUPFAM" id="SSF88946">
    <property type="entry name" value="Sigma2 domain of RNA polymerase sigma factors"/>
    <property type="match status" value="1"/>
</dbReference>
<dbReference type="InterPro" id="IPR014284">
    <property type="entry name" value="RNA_pol_sigma-70_dom"/>
</dbReference>
<evidence type="ECO:0000256" key="5">
    <source>
        <dbReference type="ARBA" id="ARBA00023163"/>
    </source>
</evidence>
<sequence length="295" mass="31516">MPDHDRLAEQFERHRPHMRAVAYRMLGSHAESEDAVQETWIRLSRSDADEVANLAGWLTTVIGRICLNILRSRAARPEDPVGVHLPDVVVGQEPSNGPEDEALLSDSVSLALLIVLDTLAPAERVSFVLHDMFHLPFDEIAAVVGKTPAAARKLASRGRRRVQEEREADSGGDFATRRTLVNAFFAAARNGDLDGLVAVLDPDVELRADGGPALAAATASIRGARPVAGRASLFRQGGVAVFPVLVNGAPGALVTRDGAPTSVMGFSVRGGRITRIQILLDPERVGAVDFAAFTA</sequence>
<dbReference type="PANTHER" id="PTHR30173:SF43">
    <property type="entry name" value="ECF RNA POLYMERASE SIGMA FACTOR SIGI-RELATED"/>
    <property type="match status" value="1"/>
</dbReference>
<evidence type="ECO:0000259" key="7">
    <source>
        <dbReference type="Pfam" id="PF08281"/>
    </source>
</evidence>
<dbReference type="InterPro" id="IPR032710">
    <property type="entry name" value="NTF2-like_dom_sf"/>
</dbReference>
<name>A0A373A6M7_9ACTN</name>
<reference evidence="8 9" key="1">
    <citation type="submission" date="2018-08" db="EMBL/GenBank/DDBJ databases">
        <title>Diversity &amp; Physiological Properties of Lignin-Decomposing Actinobacteria from Soil.</title>
        <authorList>
            <person name="Roh S.G."/>
            <person name="Kim S.B."/>
        </authorList>
    </citation>
    <scope>NUCLEOTIDE SEQUENCE [LARGE SCALE GENOMIC DNA]</scope>
    <source>
        <strain evidence="8 9">MMS17-GH009</strain>
    </source>
</reference>
<feature type="domain" description="RNA polymerase sigma-70 region 2" evidence="6">
    <location>
        <begin position="11"/>
        <end position="74"/>
    </location>
</feature>
<dbReference type="RefSeq" id="WP_117492102.1">
    <property type="nucleotide sequence ID" value="NZ_QVIG01000001.1"/>
</dbReference>